<name>A0ACC3SNS5_9PEZI</name>
<keyword evidence="2" id="KW-1185">Reference proteome</keyword>
<evidence type="ECO:0000313" key="1">
    <source>
        <dbReference type="EMBL" id="KAK8216785.1"/>
    </source>
</evidence>
<organism evidence="1 2">
    <name type="scientific">Zalaria obscura</name>
    <dbReference type="NCBI Taxonomy" id="2024903"/>
    <lineage>
        <taxon>Eukaryota</taxon>
        <taxon>Fungi</taxon>
        <taxon>Dikarya</taxon>
        <taxon>Ascomycota</taxon>
        <taxon>Pezizomycotina</taxon>
        <taxon>Dothideomycetes</taxon>
        <taxon>Dothideomycetidae</taxon>
        <taxon>Dothideales</taxon>
        <taxon>Zalariaceae</taxon>
        <taxon>Zalaria</taxon>
    </lineage>
</organism>
<reference evidence="1" key="1">
    <citation type="submission" date="2024-02" db="EMBL/GenBank/DDBJ databases">
        <title>Metagenome Assembled Genome of Zalaria obscura JY119.</title>
        <authorList>
            <person name="Vighnesh L."/>
            <person name="Jagadeeshwari U."/>
            <person name="Venkata Ramana C."/>
            <person name="Sasikala C."/>
        </authorList>
    </citation>
    <scope>NUCLEOTIDE SEQUENCE</scope>
    <source>
        <strain evidence="1">JY119</strain>
    </source>
</reference>
<gene>
    <name evidence="1" type="ORF">M8818_001748</name>
</gene>
<comment type="caution">
    <text evidence="1">The sequence shown here is derived from an EMBL/GenBank/DDBJ whole genome shotgun (WGS) entry which is preliminary data.</text>
</comment>
<dbReference type="Proteomes" id="UP001320706">
    <property type="component" value="Unassembled WGS sequence"/>
</dbReference>
<dbReference type="EMBL" id="JAMKPW020000007">
    <property type="protein sequence ID" value="KAK8216785.1"/>
    <property type="molecule type" value="Genomic_DNA"/>
</dbReference>
<accession>A0ACC3SNS5</accession>
<evidence type="ECO:0000313" key="2">
    <source>
        <dbReference type="Proteomes" id="UP001320706"/>
    </source>
</evidence>
<protein>
    <submittedName>
        <fullName evidence="1">Uncharacterized protein</fullName>
    </submittedName>
</protein>
<proteinExistence type="predicted"/>
<sequence length="463" mass="52006">MDAPGSPKPKRSLFNRPAWARDESAKSESTGPADTESTITDVFTQSSRSYQERIAQQERERLAKERKKKEKQERRVSASNSRRRDESAVTNGKRRRISGEDNLPSHDERLASPSEAMLESARAPVSTLSHEEIESQFPVEPPPQVRGEHDLSPIAIDDSDEGSPPPAKPSLYQSAFNPADSLEDASDEEFPELAAQARERRRQRELEQKRSATPAGGSFAEDSRPGSAQYRNLEGSLPTPPAPDPVLQILVTSPIPNTKPLIVRRKLSQRLQEIRQVWCDKQGFTDEMQSSVFLTYCMRRLYDVTTCKSLGIKVDASGNVIARGGSAVFEGVENANRIHIEAVTEELFEQMKRDKQMKERRPDSLSHDHKSDVETPVADGLEEAPQEDEHIRIILKAKGLEPFKLKVKPTTPFSKILSSFRTHRHVSADSTVWLDFDGDRLNPDDMLQDSEVADLDSIDVYIK</sequence>